<dbReference type="AlphaFoldDB" id="A0A0C2WNZ6"/>
<proteinExistence type="predicted"/>
<gene>
    <name evidence="1" type="ORF">M378DRAFT_170582</name>
</gene>
<protein>
    <submittedName>
        <fullName evidence="1">Uncharacterized protein</fullName>
    </submittedName>
</protein>
<dbReference type="EMBL" id="KN818338">
    <property type="protein sequence ID" value="KIL58421.1"/>
    <property type="molecule type" value="Genomic_DNA"/>
</dbReference>
<name>A0A0C2WNZ6_AMAMK</name>
<evidence type="ECO:0000313" key="2">
    <source>
        <dbReference type="Proteomes" id="UP000054549"/>
    </source>
</evidence>
<evidence type="ECO:0000313" key="1">
    <source>
        <dbReference type="EMBL" id="KIL58421.1"/>
    </source>
</evidence>
<keyword evidence="2" id="KW-1185">Reference proteome</keyword>
<dbReference type="HOGENOM" id="CLU_2687262_0_0_1"/>
<reference evidence="1 2" key="1">
    <citation type="submission" date="2014-04" db="EMBL/GenBank/DDBJ databases">
        <title>Evolutionary Origins and Diversification of the Mycorrhizal Mutualists.</title>
        <authorList>
            <consortium name="DOE Joint Genome Institute"/>
            <consortium name="Mycorrhizal Genomics Consortium"/>
            <person name="Kohler A."/>
            <person name="Kuo A."/>
            <person name="Nagy L.G."/>
            <person name="Floudas D."/>
            <person name="Copeland A."/>
            <person name="Barry K.W."/>
            <person name="Cichocki N."/>
            <person name="Veneault-Fourrey C."/>
            <person name="LaButti K."/>
            <person name="Lindquist E.A."/>
            <person name="Lipzen A."/>
            <person name="Lundell T."/>
            <person name="Morin E."/>
            <person name="Murat C."/>
            <person name="Riley R."/>
            <person name="Ohm R."/>
            <person name="Sun H."/>
            <person name="Tunlid A."/>
            <person name="Henrissat B."/>
            <person name="Grigoriev I.V."/>
            <person name="Hibbett D.S."/>
            <person name="Martin F."/>
        </authorList>
    </citation>
    <scope>NUCLEOTIDE SEQUENCE [LARGE SCALE GENOMIC DNA]</scope>
    <source>
        <strain evidence="1 2">Koide BX008</strain>
    </source>
</reference>
<dbReference type="InParanoid" id="A0A0C2WNZ6"/>
<sequence length="74" mass="8278">MLHTNQNALGAYSSLISKRKTVRQDTIVCNLGQDALWNFIGTEEGRSALTTLTHTNLQIFGDMYLLSYSSIARQ</sequence>
<organism evidence="1 2">
    <name type="scientific">Amanita muscaria (strain Koide BX008)</name>
    <dbReference type="NCBI Taxonomy" id="946122"/>
    <lineage>
        <taxon>Eukaryota</taxon>
        <taxon>Fungi</taxon>
        <taxon>Dikarya</taxon>
        <taxon>Basidiomycota</taxon>
        <taxon>Agaricomycotina</taxon>
        <taxon>Agaricomycetes</taxon>
        <taxon>Agaricomycetidae</taxon>
        <taxon>Agaricales</taxon>
        <taxon>Pluteineae</taxon>
        <taxon>Amanitaceae</taxon>
        <taxon>Amanita</taxon>
    </lineage>
</organism>
<dbReference type="Proteomes" id="UP000054549">
    <property type="component" value="Unassembled WGS sequence"/>
</dbReference>
<accession>A0A0C2WNZ6</accession>